<evidence type="ECO:0000256" key="3">
    <source>
        <dbReference type="ARBA" id="ARBA00023295"/>
    </source>
</evidence>
<dbReference type="SUPFAM" id="SSF75005">
    <property type="entry name" value="Arabinanase/levansucrase/invertase"/>
    <property type="match status" value="1"/>
</dbReference>
<proteinExistence type="inferred from homology"/>
<dbReference type="InterPro" id="IPR023296">
    <property type="entry name" value="Glyco_hydro_beta-prop_sf"/>
</dbReference>
<keyword evidence="5" id="KW-0732">Signal</keyword>
<dbReference type="PANTHER" id="PTHR22925:SF3">
    <property type="entry name" value="GLYCOSYL HYDROLASE FAMILY PROTEIN 43"/>
    <property type="match status" value="1"/>
</dbReference>
<dbReference type="Gene3D" id="2.80.10.50">
    <property type="match status" value="3"/>
</dbReference>
<dbReference type="GO" id="GO:0004553">
    <property type="term" value="F:hydrolase activity, hydrolyzing O-glycosyl compounds"/>
    <property type="evidence" value="ECO:0007669"/>
    <property type="project" value="InterPro"/>
</dbReference>
<dbReference type="PROSITE" id="PS50231">
    <property type="entry name" value="RICIN_B_LECTIN"/>
    <property type="match status" value="1"/>
</dbReference>
<dbReference type="InterPro" id="IPR000772">
    <property type="entry name" value="Ricin_B_lectin"/>
</dbReference>
<accession>A0A7K3RR98</accession>
<evidence type="ECO:0000313" key="8">
    <source>
        <dbReference type="Proteomes" id="UP000469670"/>
    </source>
</evidence>
<name>A0A7K3RR98_9ACTN</name>
<keyword evidence="3 4" id="KW-0326">Glycosidase</keyword>
<protein>
    <submittedName>
        <fullName evidence="7">Family 43 glycosylhydrolase</fullName>
    </submittedName>
</protein>
<dbReference type="AlphaFoldDB" id="A0A7K3RR98"/>
<dbReference type="EMBL" id="JAAGMP010000266">
    <property type="protein sequence ID" value="NEC17698.1"/>
    <property type="molecule type" value="Genomic_DNA"/>
</dbReference>
<dbReference type="RefSeq" id="WP_164200236.1">
    <property type="nucleotide sequence ID" value="NZ_JAAGMP010000266.1"/>
</dbReference>
<evidence type="ECO:0000256" key="2">
    <source>
        <dbReference type="ARBA" id="ARBA00022801"/>
    </source>
</evidence>
<dbReference type="CDD" id="cd18822">
    <property type="entry name" value="GH43_CtGH43-like"/>
    <property type="match status" value="1"/>
</dbReference>
<feature type="domain" description="Ricin B lectin" evidence="6">
    <location>
        <begin position="343"/>
        <end position="480"/>
    </location>
</feature>
<dbReference type="PANTHER" id="PTHR22925">
    <property type="entry name" value="GLYCOSYL HYDROLASE 43 FAMILY MEMBER"/>
    <property type="match status" value="1"/>
</dbReference>
<dbReference type="Proteomes" id="UP000469670">
    <property type="component" value="Unassembled WGS sequence"/>
</dbReference>
<evidence type="ECO:0000313" key="7">
    <source>
        <dbReference type="EMBL" id="NEC17698.1"/>
    </source>
</evidence>
<sequence length="482" mass="52491">MLRRGITRALLAGVSVIALLSTGTTAQAAPVSVTNKTQFTDIDGAVIHAHGGGVVKVGSFYYWFGENRNADNTFKAVSMYRSTDLKSWVFQRDVLTSASHPELASAKIERPKVIHNSTTGKYVMWMHKEQGLPANHYTEARAAVAVSDTIDGDYTWQGSFRAPDDATSRDQTLFKDDDGSAYQITSSDQNADLHIYKLNASYTGYDRLVANPWDGKFREAPALFKRDGVYFMLTSGNSGWSPNQQKYATATSLAGPWTAMADVGDSEGYGSQTAFVLPVQGTSGTSYLYMGDRWGNSFGGTVNDSQYVWLPLKFPTRTTMVMPYYPQITIDTVTGTVSGSGGGPYYNLVARHSQKCVDISDNSAANKATVLQYTCNGGLNQQWRTVDRGDGYVSLKAQHSGKCLDVSGASVEDRGVVQQYDCTGSTNQQWKLQDQGDGHYRLVARHSGKCLDVSGVSTADGARLFQYTCGSGANQQFKRPAV</sequence>
<dbReference type="InterPro" id="IPR035992">
    <property type="entry name" value="Ricin_B-like_lectins"/>
</dbReference>
<reference evidence="7 8" key="1">
    <citation type="submission" date="2020-01" db="EMBL/GenBank/DDBJ databases">
        <title>Insect and environment-associated Actinomycetes.</title>
        <authorList>
            <person name="Currrie C."/>
            <person name="Chevrette M."/>
            <person name="Carlson C."/>
            <person name="Stubbendieck R."/>
            <person name="Wendt-Pienkowski E."/>
        </authorList>
    </citation>
    <scope>NUCLEOTIDE SEQUENCE [LARGE SCALE GENOMIC DNA]</scope>
    <source>
        <strain evidence="7 8">SID7590</strain>
    </source>
</reference>
<dbReference type="Pfam" id="PF04616">
    <property type="entry name" value="Glyco_hydro_43"/>
    <property type="match status" value="1"/>
</dbReference>
<dbReference type="Pfam" id="PF14200">
    <property type="entry name" value="RicinB_lectin_2"/>
    <property type="match status" value="1"/>
</dbReference>
<comment type="caution">
    <text evidence="7">The sequence shown here is derived from an EMBL/GenBank/DDBJ whole genome shotgun (WGS) entry which is preliminary data.</text>
</comment>
<dbReference type="SMART" id="SM00458">
    <property type="entry name" value="RICIN"/>
    <property type="match status" value="1"/>
</dbReference>
<evidence type="ECO:0000256" key="5">
    <source>
        <dbReference type="SAM" id="SignalP"/>
    </source>
</evidence>
<gene>
    <name evidence="7" type="ORF">G3I50_05390</name>
</gene>
<keyword evidence="2 4" id="KW-0378">Hydrolase</keyword>
<dbReference type="InterPro" id="IPR006710">
    <property type="entry name" value="Glyco_hydro_43"/>
</dbReference>
<organism evidence="7 8">
    <name type="scientific">Streptomyces parvus</name>
    <dbReference type="NCBI Taxonomy" id="66428"/>
    <lineage>
        <taxon>Bacteria</taxon>
        <taxon>Bacillati</taxon>
        <taxon>Actinomycetota</taxon>
        <taxon>Actinomycetes</taxon>
        <taxon>Kitasatosporales</taxon>
        <taxon>Streptomycetaceae</taxon>
        <taxon>Streptomyces</taxon>
    </lineage>
</organism>
<dbReference type="Gene3D" id="2.115.10.20">
    <property type="entry name" value="Glycosyl hydrolase domain, family 43"/>
    <property type="match status" value="1"/>
</dbReference>
<feature type="chain" id="PRO_5029855072" evidence="5">
    <location>
        <begin position="29"/>
        <end position="482"/>
    </location>
</feature>
<evidence type="ECO:0000256" key="1">
    <source>
        <dbReference type="ARBA" id="ARBA00009865"/>
    </source>
</evidence>
<dbReference type="CDD" id="cd23458">
    <property type="entry name" value="beta-trefoil_Ricin_AgaB34-like"/>
    <property type="match status" value="1"/>
</dbReference>
<feature type="signal peptide" evidence="5">
    <location>
        <begin position="1"/>
        <end position="28"/>
    </location>
</feature>
<comment type="similarity">
    <text evidence="1 4">Belongs to the glycosyl hydrolase 43 family.</text>
</comment>
<evidence type="ECO:0000256" key="4">
    <source>
        <dbReference type="RuleBase" id="RU361187"/>
    </source>
</evidence>
<dbReference type="GO" id="GO:0005975">
    <property type="term" value="P:carbohydrate metabolic process"/>
    <property type="evidence" value="ECO:0007669"/>
    <property type="project" value="InterPro"/>
</dbReference>
<dbReference type="SUPFAM" id="SSF50370">
    <property type="entry name" value="Ricin B-like lectins"/>
    <property type="match status" value="1"/>
</dbReference>
<evidence type="ECO:0000259" key="6">
    <source>
        <dbReference type="SMART" id="SM00458"/>
    </source>
</evidence>